<protein>
    <submittedName>
        <fullName evidence="1">Uncharacterized protein</fullName>
    </submittedName>
</protein>
<sequence length="64" mass="7156">MDWPQVTTYKVLASAQTHREEMIQNLFWTGTDAEKGTPVNGRMIRDGISEGQFSELSLHGKCAS</sequence>
<organism evidence="1 2">
    <name type="scientific">Miscanthus lutarioriparius</name>
    <dbReference type="NCBI Taxonomy" id="422564"/>
    <lineage>
        <taxon>Eukaryota</taxon>
        <taxon>Viridiplantae</taxon>
        <taxon>Streptophyta</taxon>
        <taxon>Embryophyta</taxon>
        <taxon>Tracheophyta</taxon>
        <taxon>Spermatophyta</taxon>
        <taxon>Magnoliopsida</taxon>
        <taxon>Liliopsida</taxon>
        <taxon>Poales</taxon>
        <taxon>Poaceae</taxon>
        <taxon>PACMAD clade</taxon>
        <taxon>Panicoideae</taxon>
        <taxon>Andropogonodae</taxon>
        <taxon>Andropogoneae</taxon>
        <taxon>Saccharinae</taxon>
        <taxon>Miscanthus</taxon>
    </lineage>
</organism>
<dbReference type="EMBL" id="CAJGYO010000014">
    <property type="protein sequence ID" value="CAD6267699.1"/>
    <property type="molecule type" value="Genomic_DNA"/>
</dbReference>
<dbReference type="OrthoDB" id="1735462at2759"/>
<keyword evidence="2" id="KW-1185">Reference proteome</keyword>
<proteinExistence type="predicted"/>
<name>A0A811RCY3_9POAL</name>
<comment type="caution">
    <text evidence="1">The sequence shown here is derived from an EMBL/GenBank/DDBJ whole genome shotgun (WGS) entry which is preliminary data.</text>
</comment>
<evidence type="ECO:0000313" key="2">
    <source>
        <dbReference type="Proteomes" id="UP000604825"/>
    </source>
</evidence>
<dbReference type="AlphaFoldDB" id="A0A811RCY3"/>
<reference evidence="1" key="1">
    <citation type="submission" date="2020-10" db="EMBL/GenBank/DDBJ databases">
        <authorList>
            <person name="Han B."/>
            <person name="Lu T."/>
            <person name="Zhao Q."/>
            <person name="Huang X."/>
            <person name="Zhao Y."/>
        </authorList>
    </citation>
    <scope>NUCLEOTIDE SEQUENCE</scope>
</reference>
<dbReference type="Proteomes" id="UP000604825">
    <property type="component" value="Unassembled WGS sequence"/>
</dbReference>
<gene>
    <name evidence="1" type="ORF">NCGR_LOCUS51004</name>
</gene>
<evidence type="ECO:0000313" key="1">
    <source>
        <dbReference type="EMBL" id="CAD6267699.1"/>
    </source>
</evidence>
<accession>A0A811RCY3</accession>